<dbReference type="Pfam" id="PF05960">
    <property type="entry name" value="DUF885"/>
    <property type="match status" value="1"/>
</dbReference>
<evidence type="ECO:0000313" key="1">
    <source>
        <dbReference type="EMBL" id="MCP2178387.1"/>
    </source>
</evidence>
<proteinExistence type="predicted"/>
<dbReference type="PANTHER" id="PTHR33361">
    <property type="entry name" value="GLR0591 PROTEIN"/>
    <property type="match status" value="1"/>
</dbReference>
<dbReference type="PANTHER" id="PTHR33361:SF2">
    <property type="entry name" value="DUF885 DOMAIN-CONTAINING PROTEIN"/>
    <property type="match status" value="1"/>
</dbReference>
<gene>
    <name evidence="1" type="ORF">LX13_004228</name>
</gene>
<keyword evidence="2" id="KW-1185">Reference proteome</keyword>
<name>A0ABT1HKD1_9NOCA</name>
<protein>
    <submittedName>
        <fullName evidence="1">Uncharacterized conserved protein, DUF885 familyt</fullName>
    </submittedName>
</protein>
<comment type="caution">
    <text evidence="1">The sequence shown here is derived from an EMBL/GenBank/DDBJ whole genome shotgun (WGS) entry which is preliminary data.</text>
</comment>
<organism evidence="1 2">
    <name type="scientific">Williamsia maris</name>
    <dbReference type="NCBI Taxonomy" id="72806"/>
    <lineage>
        <taxon>Bacteria</taxon>
        <taxon>Bacillati</taxon>
        <taxon>Actinomycetota</taxon>
        <taxon>Actinomycetes</taxon>
        <taxon>Mycobacteriales</taxon>
        <taxon>Nocardiaceae</taxon>
        <taxon>Williamsia</taxon>
    </lineage>
</organism>
<sequence>MDAMTGPDSPRTPTAIDAIADDFLTRACVADPVFSTLTGVSGNDHALTDYSPGAIDDRAALTRDTVRALASATPVDEVDRVTVATMTDQLGRGLAVDEAGLRTGEVNVIESPLQSIRDVFDLMPVDTDEDRSTMLARVRAVPESVDSIVEGLRHRIAAGPPPARRQVELVAGQAADAASALLSNIDRALDTDSRYSTDFAAGHSRAGAAFDRLRAVLTDEVLPTATEADGVGRDRYRLHSAEFVGTDIDPDEAYLWGLDHLESIVAEQKTLAEQIAPGAGVAGALAALDADPRYQMTDRDAFVAWMQELSDRATTGLAGTHFDIPTALTSIECRLAPSATGTIYYTMPSEDLSRPGRMWWSVPPEQTVFHTWQETTTVFHEGVPGHHLQLGQAMTSPELNRWRKLASFTSGHGEGWALYAERLMSELGWLDDIGDRMGMLDSQRLRAARVVVDIGVHCGLTAPDSVGGGTWDADKAWTFLCDAVAMDRSVLRFELNRYLGWPGQAPSYALGQRVWEQARAEFLRTHPDADLKDFHSRALRLGGVSLDVLRAELIGRT</sequence>
<reference evidence="1 2" key="1">
    <citation type="submission" date="2022-06" db="EMBL/GenBank/DDBJ databases">
        <title>Genomic Encyclopedia of Archaeal and Bacterial Type Strains, Phase II (KMG-II): from individual species to whole genera.</title>
        <authorList>
            <person name="Goeker M."/>
        </authorList>
    </citation>
    <scope>NUCLEOTIDE SEQUENCE [LARGE SCALE GENOMIC DNA]</scope>
    <source>
        <strain evidence="1 2">DSM 44693</strain>
    </source>
</reference>
<accession>A0ABT1HKD1</accession>
<dbReference type="InterPro" id="IPR010281">
    <property type="entry name" value="DUF885"/>
</dbReference>
<dbReference type="Proteomes" id="UP001206895">
    <property type="component" value="Unassembled WGS sequence"/>
</dbReference>
<dbReference type="EMBL" id="JAMTCJ010000004">
    <property type="protein sequence ID" value="MCP2178387.1"/>
    <property type="molecule type" value="Genomic_DNA"/>
</dbReference>
<evidence type="ECO:0000313" key="2">
    <source>
        <dbReference type="Proteomes" id="UP001206895"/>
    </source>
</evidence>